<sequence>METPAVPTSIRATTAARVAAGDGLPTAMVEVGGEQWSIKLDSGARYSVAGTDWMLRGERLQEAAPVDAVEGIGGFVLDVIGVWSVQMRNAFGQIVEIRACIINRCTEEFLVGVDFLAKHRASLDFNSNEDSYVVHNRDSSGSDGCGADEEEGIFLPTQSSGAVLLAATVTVAKHWEALAMNGKLMRGKLRSWLKTLGDVEMPLEYEEDVHIESDDKEVKRLMIELLRVYRKCRQVTEAVRQCPH</sequence>
<dbReference type="Proteomes" id="UP000429607">
    <property type="component" value="Unassembled WGS sequence"/>
</dbReference>
<reference evidence="1 3" key="1">
    <citation type="submission" date="2018-09" db="EMBL/GenBank/DDBJ databases">
        <title>Genomic investigation of the strawberry pathogen Phytophthora fragariae indicates pathogenicity is determined by transcriptional variation in three key races.</title>
        <authorList>
            <person name="Adams T.M."/>
            <person name="Armitage A.D."/>
            <person name="Sobczyk M.K."/>
            <person name="Bates H.J."/>
            <person name="Dunwell J.M."/>
            <person name="Nellist C.F."/>
            <person name="Harrison R.J."/>
        </authorList>
    </citation>
    <scope>NUCLEOTIDE SEQUENCE [LARGE SCALE GENOMIC DNA]</scope>
    <source>
        <strain evidence="1 3">SCRP249</strain>
        <strain evidence="2 4">SCRP333</strain>
    </source>
</reference>
<dbReference type="Gene3D" id="2.40.70.10">
    <property type="entry name" value="Acid Proteases"/>
    <property type="match status" value="1"/>
</dbReference>
<evidence type="ECO:0000313" key="3">
    <source>
        <dbReference type="Proteomes" id="UP000429607"/>
    </source>
</evidence>
<dbReference type="AlphaFoldDB" id="A0A6A3P6Q4"/>
<name>A0A6A3P6Q4_9STRA</name>
<organism evidence="1 3">
    <name type="scientific">Phytophthora rubi</name>
    <dbReference type="NCBI Taxonomy" id="129364"/>
    <lineage>
        <taxon>Eukaryota</taxon>
        <taxon>Sar</taxon>
        <taxon>Stramenopiles</taxon>
        <taxon>Oomycota</taxon>
        <taxon>Peronosporomycetes</taxon>
        <taxon>Peronosporales</taxon>
        <taxon>Peronosporaceae</taxon>
        <taxon>Phytophthora</taxon>
    </lineage>
</organism>
<evidence type="ECO:0000313" key="2">
    <source>
        <dbReference type="EMBL" id="KAE9359834.1"/>
    </source>
</evidence>
<dbReference type="SUPFAM" id="SSF50630">
    <property type="entry name" value="Acid proteases"/>
    <property type="match status" value="1"/>
</dbReference>
<comment type="caution">
    <text evidence="1">The sequence shown here is derived from an EMBL/GenBank/DDBJ whole genome shotgun (WGS) entry which is preliminary data.</text>
</comment>
<gene>
    <name evidence="1" type="ORF">PR001_g419</name>
    <name evidence="2" type="ORF">PR003_g566</name>
</gene>
<dbReference type="EMBL" id="QXFV01000009">
    <property type="protein sequence ID" value="KAE9052565.1"/>
    <property type="molecule type" value="Genomic_DNA"/>
</dbReference>
<evidence type="ECO:0000313" key="1">
    <source>
        <dbReference type="EMBL" id="KAE9052565.1"/>
    </source>
</evidence>
<proteinExistence type="predicted"/>
<accession>A0A6A3P6Q4</accession>
<dbReference type="Proteomes" id="UP000434957">
    <property type="component" value="Unassembled WGS sequence"/>
</dbReference>
<dbReference type="InterPro" id="IPR021109">
    <property type="entry name" value="Peptidase_aspartic_dom_sf"/>
</dbReference>
<protein>
    <submittedName>
        <fullName evidence="1">Uncharacterized protein</fullName>
    </submittedName>
</protein>
<dbReference type="EMBL" id="QXFT01000012">
    <property type="protein sequence ID" value="KAE9359834.1"/>
    <property type="molecule type" value="Genomic_DNA"/>
</dbReference>
<keyword evidence="4" id="KW-1185">Reference proteome</keyword>
<evidence type="ECO:0000313" key="4">
    <source>
        <dbReference type="Proteomes" id="UP000434957"/>
    </source>
</evidence>